<sequence>MDSFLSKSSSFKGALSCTDWDIAQWLHTLIGDKYKAYAKRGKQQTLFVVWNDEDGSWSTCQKHRIKRAFINQGKRYCEKVLRQFEEEEQETSSPNKRTLERISRIIRRLKSVGSQNAIWSQLILFLFDDSYQGVLENSGEKLCSRCSKKI</sequence>
<organism evidence="1">
    <name type="scientific">Pithovirus LCPAC304</name>
    <dbReference type="NCBI Taxonomy" id="2506594"/>
    <lineage>
        <taxon>Viruses</taxon>
        <taxon>Pithoviruses</taxon>
    </lineage>
</organism>
<gene>
    <name evidence="1" type="ORF">LCPAC304_06730</name>
</gene>
<name>A0A481Z9N1_9VIRU</name>
<protein>
    <submittedName>
        <fullName evidence="1">Uncharacterized protein</fullName>
    </submittedName>
</protein>
<dbReference type="EMBL" id="MK500574">
    <property type="protein sequence ID" value="QBK92326.1"/>
    <property type="molecule type" value="Genomic_DNA"/>
</dbReference>
<evidence type="ECO:0000313" key="1">
    <source>
        <dbReference type="EMBL" id="QBK92326.1"/>
    </source>
</evidence>
<proteinExistence type="predicted"/>
<reference evidence="1" key="1">
    <citation type="journal article" date="2019" name="MBio">
        <title>Virus Genomes from Deep Sea Sediments Expand the Ocean Megavirome and Support Independent Origins of Viral Gigantism.</title>
        <authorList>
            <person name="Backstrom D."/>
            <person name="Yutin N."/>
            <person name="Jorgensen S.L."/>
            <person name="Dharamshi J."/>
            <person name="Homa F."/>
            <person name="Zaremba-Niedwiedzka K."/>
            <person name="Spang A."/>
            <person name="Wolf Y.I."/>
            <person name="Koonin E.V."/>
            <person name="Ettema T.J."/>
        </authorList>
    </citation>
    <scope>NUCLEOTIDE SEQUENCE</scope>
</reference>
<accession>A0A481Z9N1</accession>